<feature type="domain" description="Phosphatidic acid phosphatase type 2/haloperoxidase" evidence="7">
    <location>
        <begin position="70"/>
        <end position="199"/>
    </location>
</feature>
<dbReference type="OrthoDB" id="8907274at2759"/>
<dbReference type="GO" id="GO:0007165">
    <property type="term" value="P:signal transduction"/>
    <property type="evidence" value="ECO:0007669"/>
    <property type="project" value="TreeGrafter"/>
</dbReference>
<feature type="transmembrane region" description="Helical" evidence="6">
    <location>
        <begin position="182"/>
        <end position="199"/>
    </location>
</feature>
<evidence type="ECO:0000313" key="8">
    <source>
        <dbReference type="EMBL" id="VDN25243.1"/>
    </source>
</evidence>
<keyword evidence="9" id="KW-1185">Reference proteome</keyword>
<dbReference type="GO" id="GO:0005886">
    <property type="term" value="C:plasma membrane"/>
    <property type="evidence" value="ECO:0007669"/>
    <property type="project" value="TreeGrafter"/>
</dbReference>
<dbReference type="PANTHER" id="PTHR10165">
    <property type="entry name" value="LIPID PHOSPHATE PHOSPHATASE"/>
    <property type="match status" value="1"/>
</dbReference>
<accession>A0A3P7MNK0</accession>
<evidence type="ECO:0000256" key="1">
    <source>
        <dbReference type="ARBA" id="ARBA00004141"/>
    </source>
</evidence>
<organism evidence="8 9">
    <name type="scientific">Gongylonema pulchrum</name>
    <dbReference type="NCBI Taxonomy" id="637853"/>
    <lineage>
        <taxon>Eukaryota</taxon>
        <taxon>Metazoa</taxon>
        <taxon>Ecdysozoa</taxon>
        <taxon>Nematoda</taxon>
        <taxon>Chromadorea</taxon>
        <taxon>Rhabditida</taxon>
        <taxon>Spirurina</taxon>
        <taxon>Spiruromorpha</taxon>
        <taxon>Spiruroidea</taxon>
        <taxon>Gongylonematidae</taxon>
        <taxon>Gongylonema</taxon>
    </lineage>
</organism>
<dbReference type="Proteomes" id="UP000271098">
    <property type="component" value="Unassembled WGS sequence"/>
</dbReference>
<dbReference type="Pfam" id="PF01569">
    <property type="entry name" value="PAP2"/>
    <property type="match status" value="1"/>
</dbReference>
<evidence type="ECO:0000256" key="2">
    <source>
        <dbReference type="ARBA" id="ARBA00008816"/>
    </source>
</evidence>
<dbReference type="InterPro" id="IPR036938">
    <property type="entry name" value="PAP2/HPO_sf"/>
</dbReference>
<dbReference type="GO" id="GO:0046839">
    <property type="term" value="P:phospholipid dephosphorylation"/>
    <property type="evidence" value="ECO:0007669"/>
    <property type="project" value="TreeGrafter"/>
</dbReference>
<keyword evidence="5 6" id="KW-0472">Membrane</keyword>
<keyword evidence="3 6" id="KW-0812">Transmembrane</keyword>
<feature type="transmembrane region" description="Helical" evidence="6">
    <location>
        <begin position="150"/>
        <end position="170"/>
    </location>
</feature>
<dbReference type="InterPro" id="IPR043216">
    <property type="entry name" value="PAP-like"/>
</dbReference>
<gene>
    <name evidence="8" type="ORF">GPUH_LOCUS15039</name>
</gene>
<evidence type="ECO:0000313" key="9">
    <source>
        <dbReference type="Proteomes" id="UP000271098"/>
    </source>
</evidence>
<name>A0A3P7MNK0_9BILA</name>
<feature type="transmembrane region" description="Helical" evidence="6">
    <location>
        <begin position="120"/>
        <end position="138"/>
    </location>
</feature>
<evidence type="ECO:0000256" key="5">
    <source>
        <dbReference type="ARBA" id="ARBA00023136"/>
    </source>
</evidence>
<dbReference type="EMBL" id="UYRT01081959">
    <property type="protein sequence ID" value="VDN25243.1"/>
    <property type="molecule type" value="Genomic_DNA"/>
</dbReference>
<protein>
    <recommendedName>
        <fullName evidence="7">Phosphatidic acid phosphatase type 2/haloperoxidase domain-containing protein</fullName>
    </recommendedName>
</protein>
<evidence type="ECO:0000256" key="6">
    <source>
        <dbReference type="SAM" id="Phobius"/>
    </source>
</evidence>
<evidence type="ECO:0000256" key="4">
    <source>
        <dbReference type="ARBA" id="ARBA00022989"/>
    </source>
</evidence>
<proteinExistence type="inferred from homology"/>
<dbReference type="PANTHER" id="PTHR10165:SF174">
    <property type="entry name" value="PHOSPHATIDIC ACID PHOSPHATASE TYPE 2_HALOPEROXIDASE DOMAIN-CONTAINING PROTEIN"/>
    <property type="match status" value="1"/>
</dbReference>
<evidence type="ECO:0000259" key="7">
    <source>
        <dbReference type="SMART" id="SM00014"/>
    </source>
</evidence>
<dbReference type="AlphaFoldDB" id="A0A3P7MNK0"/>
<dbReference type="InterPro" id="IPR000326">
    <property type="entry name" value="PAP2/HPO"/>
</dbReference>
<reference evidence="8 9" key="1">
    <citation type="submission" date="2018-11" db="EMBL/GenBank/DDBJ databases">
        <authorList>
            <consortium name="Pathogen Informatics"/>
        </authorList>
    </citation>
    <scope>NUCLEOTIDE SEQUENCE [LARGE SCALE GENOMIC DNA]</scope>
</reference>
<evidence type="ECO:0000256" key="3">
    <source>
        <dbReference type="ARBA" id="ARBA00022692"/>
    </source>
</evidence>
<dbReference type="SUPFAM" id="SSF48317">
    <property type="entry name" value="Acid phosphatase/Vanadium-dependent haloperoxidase"/>
    <property type="match status" value="1"/>
</dbReference>
<dbReference type="Gene3D" id="1.20.144.10">
    <property type="entry name" value="Phosphatidic acid phosphatase type 2/haloperoxidase"/>
    <property type="match status" value="1"/>
</dbReference>
<comment type="similarity">
    <text evidence="2">Belongs to the PA-phosphatase related phosphoesterase family.</text>
</comment>
<dbReference type="SMART" id="SM00014">
    <property type="entry name" value="acidPPc"/>
    <property type="match status" value="1"/>
</dbReference>
<comment type="subcellular location">
    <subcellularLocation>
        <location evidence="1">Membrane</location>
        <topology evidence="1">Multi-pass membrane protein</topology>
    </subcellularLocation>
</comment>
<feature type="transmembrane region" description="Helical" evidence="6">
    <location>
        <begin position="30"/>
        <end position="53"/>
    </location>
</feature>
<dbReference type="GO" id="GO:0008195">
    <property type="term" value="F:phosphatidate phosphatase activity"/>
    <property type="evidence" value="ECO:0007669"/>
    <property type="project" value="TreeGrafter"/>
</dbReference>
<keyword evidence="4 6" id="KW-1133">Transmembrane helix</keyword>
<dbReference type="GO" id="GO:0006644">
    <property type="term" value="P:phospholipid metabolic process"/>
    <property type="evidence" value="ECO:0007669"/>
    <property type="project" value="InterPro"/>
</dbReference>
<sequence length="219" mass="24596">MHFFNAWRHFCSFQVPNLSNPFRPNTVSTVHLLIVSLASPFFVIVMCEAIVFMSSEGTNKLRKFFHSATSIYLEYLASYTVTTFAMEAMKCAFARLRPHYLSANCTGTDMHRIRVGRQSFPSGHSAAAALLFTFLYFYLKGLTDATGSKLLRVIRAVLLSVVGMWAALVMTTRVTDHWHHPSDVLGGILLAAACIYIPVRRTHSSLVFKKRMLNNAHSA</sequence>